<feature type="chain" id="PRO_5024960219" description="3-keto-alpha-glucoside-1,2-lyase/3-keto-2-hydroxy-glucal hydratase domain-containing protein" evidence="1">
    <location>
        <begin position="47"/>
        <end position="315"/>
    </location>
</feature>
<feature type="domain" description="3-keto-alpha-glucoside-1,2-lyase/3-keto-2-hydroxy-glucal hydratase" evidence="2">
    <location>
        <begin position="66"/>
        <end position="298"/>
    </location>
</feature>
<accession>A0A5K7XDA4</accession>
<proteinExistence type="predicted"/>
<sequence>MISLRRKNHVATLGSITKERLAPMRKYSSIAAACILAVAATTSLQAAPASEPSSTREAITPGDEPIILFDGKTLGDCYVWLKDVGRSDPEQVFRVTDGLLHVTGDGLGSLITNQAFKNYHLVLEYKWGDKTWRDRENSARDTGLLIHSNGVDGGYQGIWKPSIEVQIIEGGVGDFVFVSGKDEAGEQVPLSLTAPVTLDRDGEVVWNPDGNVETYGTANRRRINWRQRDPDWKDEKGFRGPHDVDSPGQQWTRIDVLADGDRITTFVNGVKVNEASNPSPTSGQIQLQTELAEVFFRRWELYPIDGGPAPAPAEQ</sequence>
<dbReference type="GO" id="GO:0016787">
    <property type="term" value="F:hydrolase activity"/>
    <property type="evidence" value="ECO:0007669"/>
    <property type="project" value="InterPro"/>
</dbReference>
<evidence type="ECO:0000313" key="3">
    <source>
        <dbReference type="EMBL" id="BBO32801.1"/>
    </source>
</evidence>
<protein>
    <recommendedName>
        <fullName evidence="2">3-keto-alpha-glucoside-1,2-lyase/3-keto-2-hydroxy-glucal hydratase domain-containing protein</fullName>
    </recommendedName>
</protein>
<organism evidence="3 4">
    <name type="scientific">Lacipirellula parvula</name>
    <dbReference type="NCBI Taxonomy" id="2650471"/>
    <lineage>
        <taxon>Bacteria</taxon>
        <taxon>Pseudomonadati</taxon>
        <taxon>Planctomycetota</taxon>
        <taxon>Planctomycetia</taxon>
        <taxon>Pirellulales</taxon>
        <taxon>Lacipirellulaceae</taxon>
        <taxon>Lacipirellula</taxon>
    </lineage>
</organism>
<dbReference type="AlphaFoldDB" id="A0A5K7XDA4"/>
<dbReference type="InterPro" id="IPR010496">
    <property type="entry name" value="AL/BT2_dom"/>
</dbReference>
<dbReference type="Gene3D" id="2.60.120.560">
    <property type="entry name" value="Exo-inulinase, domain 1"/>
    <property type="match status" value="1"/>
</dbReference>
<evidence type="ECO:0000256" key="1">
    <source>
        <dbReference type="SAM" id="SignalP"/>
    </source>
</evidence>
<dbReference type="Pfam" id="PF06439">
    <property type="entry name" value="3keto-disac_hyd"/>
    <property type="match status" value="1"/>
</dbReference>
<dbReference type="KEGG" id="lpav:PLANPX_2413"/>
<name>A0A5K7XDA4_9BACT</name>
<reference evidence="4" key="1">
    <citation type="submission" date="2019-10" db="EMBL/GenBank/DDBJ databases">
        <title>Lacipirellula parvula gen. nov., sp. nov., representing a lineage of planctomycetes widespread in freshwater anoxic habitats, and description of the family Lacipirellulaceae.</title>
        <authorList>
            <person name="Dedysh S.N."/>
            <person name="Kulichevskaya I.S."/>
            <person name="Beletsky A.V."/>
            <person name="Rakitin A.L."/>
            <person name="Mardanov A.V."/>
            <person name="Ivanova A.A."/>
            <person name="Saltykova V.X."/>
            <person name="Rijpstra W.I.C."/>
            <person name="Sinninghe Damste J.S."/>
            <person name="Ravin N.V."/>
        </authorList>
    </citation>
    <scope>NUCLEOTIDE SEQUENCE [LARGE SCALE GENOMIC DNA]</scope>
    <source>
        <strain evidence="4">PX69</strain>
    </source>
</reference>
<dbReference type="Proteomes" id="UP000326837">
    <property type="component" value="Chromosome"/>
</dbReference>
<feature type="signal peptide" evidence="1">
    <location>
        <begin position="1"/>
        <end position="46"/>
    </location>
</feature>
<evidence type="ECO:0000259" key="2">
    <source>
        <dbReference type="Pfam" id="PF06439"/>
    </source>
</evidence>
<keyword evidence="1" id="KW-0732">Signal</keyword>
<dbReference type="EMBL" id="AP021861">
    <property type="protein sequence ID" value="BBO32801.1"/>
    <property type="molecule type" value="Genomic_DNA"/>
</dbReference>
<gene>
    <name evidence="3" type="ORF">PLANPX_2413</name>
</gene>
<keyword evidence="4" id="KW-1185">Reference proteome</keyword>
<evidence type="ECO:0000313" key="4">
    <source>
        <dbReference type="Proteomes" id="UP000326837"/>
    </source>
</evidence>